<protein>
    <submittedName>
        <fullName evidence="3">Inner membrane protein YohD</fullName>
    </submittedName>
</protein>
<dbReference type="InterPro" id="IPR051311">
    <property type="entry name" value="DedA_domain"/>
</dbReference>
<dbReference type="STRING" id="1629334.Cva_01051"/>
<feature type="transmembrane region" description="Helical" evidence="1">
    <location>
        <begin position="12"/>
        <end position="37"/>
    </location>
</feature>
<feature type="transmembrane region" description="Helical" evidence="1">
    <location>
        <begin position="168"/>
        <end position="190"/>
    </location>
</feature>
<dbReference type="EMBL" id="BBVC01000055">
    <property type="protein sequence ID" value="GAO98395.1"/>
    <property type="molecule type" value="Genomic_DNA"/>
</dbReference>
<comment type="caution">
    <text evidence="3">The sequence shown here is derived from an EMBL/GenBank/DDBJ whole genome shotgun (WGS) entry which is preliminary data.</text>
</comment>
<gene>
    <name evidence="3" type="primary">yohD</name>
    <name evidence="3" type="ORF">Cva_01051</name>
</gene>
<dbReference type="AlphaFoldDB" id="A0A0K8MCX5"/>
<reference evidence="3 4" key="1">
    <citation type="submission" date="2015-03" db="EMBL/GenBank/DDBJ databases">
        <title>Caedibacter varicaedens, whole genome shotgun sequence.</title>
        <authorList>
            <person name="Suzuki H."/>
            <person name="Dapper A.L."/>
            <person name="Gibson A.K."/>
            <person name="Jackson C."/>
            <person name="Lee H."/>
            <person name="Pejaver V.R."/>
            <person name="Doak T."/>
            <person name="Lynch M."/>
        </authorList>
    </citation>
    <scope>NUCLEOTIDE SEQUENCE [LARGE SCALE GENOMIC DNA]</scope>
</reference>
<keyword evidence="1" id="KW-0812">Transmembrane</keyword>
<sequence length="205" mass="23401">MIDFLTEMGPHLAYFILFLGACVEGESVVLTAGFLAYTGFLKLEWVMIIAFFSTLFADQILFFIGHSRGARILARHPEWQERTKRIFRLLHKHNILFILGFRFVYGIRTLSPLVIGTAGISVKRFIILNFVAAIIWTIISCVGGYMLGYFFADKIEQIVHQIGHYQKIVVLTLAVLIIFSLGGICIYRKIVEARKKKKNRIDPSV</sequence>
<evidence type="ECO:0000313" key="3">
    <source>
        <dbReference type="EMBL" id="GAO98395.1"/>
    </source>
</evidence>
<evidence type="ECO:0000256" key="1">
    <source>
        <dbReference type="SAM" id="Phobius"/>
    </source>
</evidence>
<dbReference type="PANTHER" id="PTHR42709">
    <property type="entry name" value="ALKALINE PHOSPHATASE LIKE PROTEIN"/>
    <property type="match status" value="1"/>
</dbReference>
<dbReference type="InterPro" id="IPR032816">
    <property type="entry name" value="VTT_dom"/>
</dbReference>
<evidence type="ECO:0000259" key="2">
    <source>
        <dbReference type="Pfam" id="PF09335"/>
    </source>
</evidence>
<keyword evidence="4" id="KW-1185">Reference proteome</keyword>
<feature type="transmembrane region" description="Helical" evidence="1">
    <location>
        <begin position="43"/>
        <end position="65"/>
    </location>
</feature>
<dbReference type="Proteomes" id="UP000036771">
    <property type="component" value="Unassembled WGS sequence"/>
</dbReference>
<organism evidence="3 4">
    <name type="scientific">Caedimonas varicaedens</name>
    <dbReference type="NCBI Taxonomy" id="1629334"/>
    <lineage>
        <taxon>Bacteria</taxon>
        <taxon>Pseudomonadati</taxon>
        <taxon>Pseudomonadota</taxon>
        <taxon>Alphaproteobacteria</taxon>
        <taxon>Holosporales</taxon>
        <taxon>Caedimonadaceae</taxon>
        <taxon>Caedimonas</taxon>
    </lineage>
</organism>
<feature type="domain" description="VTT" evidence="2">
    <location>
        <begin position="26"/>
        <end position="145"/>
    </location>
</feature>
<name>A0A0K8MCX5_9PROT</name>
<dbReference type="OrthoDB" id="948134at2"/>
<accession>A0A0K8MCX5</accession>
<dbReference type="GO" id="GO:0005886">
    <property type="term" value="C:plasma membrane"/>
    <property type="evidence" value="ECO:0007669"/>
    <property type="project" value="TreeGrafter"/>
</dbReference>
<keyword evidence="1" id="KW-0472">Membrane</keyword>
<evidence type="ECO:0000313" key="4">
    <source>
        <dbReference type="Proteomes" id="UP000036771"/>
    </source>
</evidence>
<dbReference type="Pfam" id="PF09335">
    <property type="entry name" value="VTT_dom"/>
    <property type="match status" value="1"/>
</dbReference>
<feature type="transmembrane region" description="Helical" evidence="1">
    <location>
        <begin position="125"/>
        <end position="147"/>
    </location>
</feature>
<dbReference type="PANTHER" id="PTHR42709:SF2">
    <property type="entry name" value="INNER MEMBRANE PROTEIN YOHD"/>
    <property type="match status" value="1"/>
</dbReference>
<keyword evidence="1" id="KW-1133">Transmembrane helix</keyword>
<proteinExistence type="predicted"/>